<evidence type="ECO:0000256" key="6">
    <source>
        <dbReference type="ARBA" id="ARBA00022729"/>
    </source>
</evidence>
<dbReference type="InterPro" id="IPR053958">
    <property type="entry name" value="HMGCR/SNAP/NPC1-like_SSD"/>
</dbReference>
<feature type="transmembrane region" description="Helical" evidence="17">
    <location>
        <begin position="998"/>
        <end position="1017"/>
    </location>
</feature>
<dbReference type="Pfam" id="PF16414">
    <property type="entry name" value="NPC1_N"/>
    <property type="match status" value="1"/>
</dbReference>
<dbReference type="InterPro" id="IPR004765">
    <property type="entry name" value="NPC1-like"/>
</dbReference>
<keyword evidence="13" id="KW-0325">Glycoprotein</keyword>
<keyword evidence="3" id="KW-0813">Transport</keyword>
<evidence type="ECO:0000256" key="10">
    <source>
        <dbReference type="ARBA" id="ARBA00023136"/>
    </source>
</evidence>
<dbReference type="InterPro" id="IPR053956">
    <property type="entry name" value="NPC1_MLD"/>
</dbReference>
<feature type="transmembrane region" description="Helical" evidence="17">
    <location>
        <begin position="783"/>
        <end position="804"/>
    </location>
</feature>
<dbReference type="EMBL" id="NJHN03000021">
    <property type="protein sequence ID" value="KAH9425203.1"/>
    <property type="molecule type" value="Genomic_DNA"/>
</dbReference>
<comment type="similarity">
    <text evidence="2">Belongs to the patched family.</text>
</comment>
<feature type="transmembrane region" description="Helical" evidence="17">
    <location>
        <begin position="1289"/>
        <end position="1310"/>
    </location>
</feature>
<keyword evidence="8" id="KW-0445">Lipid transport</keyword>
<feature type="transmembrane region" description="Helical" evidence="17">
    <location>
        <begin position="1361"/>
        <end position="1380"/>
    </location>
</feature>
<evidence type="ECO:0000256" key="3">
    <source>
        <dbReference type="ARBA" id="ARBA00022448"/>
    </source>
</evidence>
<feature type="region of interest" description="Disordered" evidence="16">
    <location>
        <begin position="1455"/>
        <end position="1496"/>
    </location>
</feature>
<dbReference type="InterPro" id="IPR001036">
    <property type="entry name" value="Acrflvin-R"/>
</dbReference>
<feature type="transmembrane region" description="Helical" evidence="17">
    <location>
        <begin position="889"/>
        <end position="911"/>
    </location>
</feature>
<evidence type="ECO:0000256" key="1">
    <source>
        <dbReference type="ARBA" id="ARBA00004127"/>
    </source>
</evidence>
<dbReference type="Pfam" id="PF00873">
    <property type="entry name" value="ACR_tran"/>
    <property type="match status" value="1"/>
</dbReference>
<evidence type="ECO:0000256" key="13">
    <source>
        <dbReference type="ARBA" id="ARBA00023180"/>
    </source>
</evidence>
<feature type="transmembrane region" description="Helical" evidence="17">
    <location>
        <begin position="846"/>
        <end position="868"/>
    </location>
</feature>
<feature type="transmembrane region" description="Helical" evidence="17">
    <location>
        <begin position="923"/>
        <end position="947"/>
    </location>
</feature>
<evidence type="ECO:0000256" key="15">
    <source>
        <dbReference type="ARBA" id="ARBA00034049"/>
    </source>
</evidence>
<dbReference type="InterPro" id="IPR032190">
    <property type="entry name" value="NPC1_N"/>
</dbReference>
<reference evidence="19 20" key="1">
    <citation type="journal article" date="2018" name="J. Allergy Clin. Immunol.">
        <title>High-quality assembly of Dermatophagoides pteronyssinus genome and transcriptome reveals a wide range of novel allergens.</title>
        <authorList>
            <person name="Liu X.Y."/>
            <person name="Yang K.Y."/>
            <person name="Wang M.Q."/>
            <person name="Kwok J.S."/>
            <person name="Zeng X."/>
            <person name="Yang Z."/>
            <person name="Xiao X.J."/>
            <person name="Lau C.P."/>
            <person name="Li Y."/>
            <person name="Huang Z.M."/>
            <person name="Ba J.G."/>
            <person name="Yim A.K."/>
            <person name="Ouyang C.Y."/>
            <person name="Ngai S.M."/>
            <person name="Chan T.F."/>
            <person name="Leung E.L."/>
            <person name="Liu L."/>
            <person name="Liu Z.G."/>
            <person name="Tsui S.K."/>
        </authorList>
    </citation>
    <scope>NUCLEOTIDE SEQUENCE [LARGE SCALE GENOMIC DNA]</scope>
    <source>
        <strain evidence="19">Derp</strain>
    </source>
</reference>
<keyword evidence="10 17" id="KW-0472">Membrane</keyword>
<protein>
    <submittedName>
        <fullName evidence="19">NPC intracellular cholesterol transporter 1</fullName>
    </submittedName>
</protein>
<proteinExistence type="inferred from homology"/>
<feature type="compositionally biased region" description="Polar residues" evidence="16">
    <location>
        <begin position="1465"/>
        <end position="1495"/>
    </location>
</feature>
<accession>A0ABQ8JRH4</accession>
<comment type="subcellular location">
    <subcellularLocation>
        <location evidence="1">Endomembrane system</location>
        <topology evidence="1">Multi-pass membrane protein</topology>
    </subcellularLocation>
</comment>
<evidence type="ECO:0000256" key="11">
    <source>
        <dbReference type="ARBA" id="ARBA00023157"/>
    </source>
</evidence>
<evidence type="ECO:0000313" key="20">
    <source>
        <dbReference type="Proteomes" id="UP000887458"/>
    </source>
</evidence>
<feature type="transmembrane region" description="Helical" evidence="17">
    <location>
        <begin position="816"/>
        <end position="840"/>
    </location>
</feature>
<evidence type="ECO:0000256" key="12">
    <source>
        <dbReference type="ARBA" id="ARBA00023166"/>
    </source>
</evidence>
<feature type="domain" description="SSD" evidence="18">
    <location>
        <begin position="782"/>
        <end position="947"/>
    </location>
</feature>
<feature type="region of interest" description="Disordered" evidence="16">
    <location>
        <begin position="431"/>
        <end position="465"/>
    </location>
</feature>
<keyword evidence="7 17" id="KW-1133">Transmembrane helix</keyword>
<keyword evidence="9" id="KW-0443">Lipid metabolism</keyword>
<evidence type="ECO:0000256" key="4">
    <source>
        <dbReference type="ARBA" id="ARBA00022548"/>
    </source>
</evidence>
<evidence type="ECO:0000256" key="2">
    <source>
        <dbReference type="ARBA" id="ARBA00005585"/>
    </source>
</evidence>
<organism evidence="19 20">
    <name type="scientific">Dermatophagoides pteronyssinus</name>
    <name type="common">European house dust mite</name>
    <dbReference type="NCBI Taxonomy" id="6956"/>
    <lineage>
        <taxon>Eukaryota</taxon>
        <taxon>Metazoa</taxon>
        <taxon>Ecdysozoa</taxon>
        <taxon>Arthropoda</taxon>
        <taxon>Chelicerata</taxon>
        <taxon>Arachnida</taxon>
        <taxon>Acari</taxon>
        <taxon>Acariformes</taxon>
        <taxon>Sarcoptiformes</taxon>
        <taxon>Astigmata</taxon>
        <taxon>Psoroptidia</taxon>
        <taxon>Analgoidea</taxon>
        <taxon>Pyroglyphidae</taxon>
        <taxon>Dermatophagoidinae</taxon>
        <taxon>Dermatophagoides</taxon>
    </lineage>
</organism>
<feature type="transmembrane region" description="Helical" evidence="17">
    <location>
        <begin position="1316"/>
        <end position="1340"/>
    </location>
</feature>
<dbReference type="InterPro" id="IPR000731">
    <property type="entry name" value="SSD"/>
</dbReference>
<comment type="caution">
    <text evidence="19">The sequence shown here is derived from an EMBL/GenBank/DDBJ whole genome shotgun (WGS) entry which is preliminary data.</text>
</comment>
<keyword evidence="6" id="KW-0732">Signal</keyword>
<reference evidence="19 20" key="2">
    <citation type="journal article" date="2022" name="Mol. Biol. Evol.">
        <title>Comparative Genomics Reveals Insights into the Divergent Evolution of Astigmatic Mites and Household Pest Adaptations.</title>
        <authorList>
            <person name="Xiong Q."/>
            <person name="Wan A.T."/>
            <person name="Liu X."/>
            <person name="Fung C.S."/>
            <person name="Xiao X."/>
            <person name="Malainual N."/>
            <person name="Hou J."/>
            <person name="Wang L."/>
            <person name="Wang M."/>
            <person name="Yang K.Y."/>
            <person name="Cui Y."/>
            <person name="Leung E.L."/>
            <person name="Nong W."/>
            <person name="Shin S.K."/>
            <person name="Au S.W."/>
            <person name="Jeong K.Y."/>
            <person name="Chew F.T."/>
            <person name="Hui J.H."/>
            <person name="Leung T.F."/>
            <person name="Tungtrongchitr A."/>
            <person name="Zhong N."/>
            <person name="Liu Z."/>
            <person name="Tsui S.K."/>
        </authorList>
    </citation>
    <scope>NUCLEOTIDE SEQUENCE [LARGE SCALE GENOMIC DNA]</scope>
    <source>
        <strain evidence="19">Derp</strain>
    </source>
</reference>
<keyword evidence="14" id="KW-0753">Steroid metabolism</keyword>
<evidence type="ECO:0000259" key="18">
    <source>
        <dbReference type="PROSITE" id="PS50156"/>
    </source>
</evidence>
<keyword evidence="20" id="KW-1185">Reference proteome</keyword>
<dbReference type="Proteomes" id="UP000887458">
    <property type="component" value="Unassembled WGS sequence"/>
</dbReference>
<dbReference type="Pfam" id="PF12349">
    <property type="entry name" value="Sterol-sensing"/>
    <property type="match status" value="1"/>
</dbReference>
<dbReference type="Pfam" id="PF22314">
    <property type="entry name" value="NPC1_MLD"/>
    <property type="match status" value="1"/>
</dbReference>
<evidence type="ECO:0000256" key="9">
    <source>
        <dbReference type="ARBA" id="ARBA00023098"/>
    </source>
</evidence>
<feature type="compositionally biased region" description="Low complexity" evidence="16">
    <location>
        <begin position="448"/>
        <end position="462"/>
    </location>
</feature>
<dbReference type="PROSITE" id="PS50156">
    <property type="entry name" value="SSD"/>
    <property type="match status" value="1"/>
</dbReference>
<keyword evidence="11" id="KW-1015">Disulfide bond</keyword>
<dbReference type="PANTHER" id="PTHR45727:SF2">
    <property type="entry name" value="NPC INTRACELLULAR CHOLESTEROL TRANSPORTER 1"/>
    <property type="match status" value="1"/>
</dbReference>
<evidence type="ECO:0000256" key="17">
    <source>
        <dbReference type="SAM" id="Phobius"/>
    </source>
</evidence>
<dbReference type="SUPFAM" id="SSF82866">
    <property type="entry name" value="Multidrug efflux transporter AcrB transmembrane domain"/>
    <property type="match status" value="2"/>
</dbReference>
<sequence length="1521" mass="172890">NAVAFNENITHIDSNNGTTTTLSSLLSSPLSSKKMNIDNNNATTTTSMNAISSSLSIENKLSPNNDYDENSMEYDYENSNGNDIDDIDVEKFIVIHPEIEPTLEDYENGYCISDSRMSCGKGGFTGDVDIPCARNTRPESFETIEELNLIRDVCPEFLENLQPGESPKLCCNMKGLHELRISYDMPKQMGISRCPSCFYNFRRLFCNFVCSPNQNKFLRVDKTESVMIANQSYEKIREMTHFINKNFADGLYESCKNVQGLSAGLYALDLMCGSHGSKHCNGQRWISFMGISADNGGYAPIQINYKFTDDVEKILVNNQSVFEPMNPSIIPCNSIPPGMPSDAICPCQECSTCLESKGQQQLNSLLSRLSRFIDLQEYSSSFTIYKLSGCATFGLFLYIFIVIVVLVYFLIFNTREKSSYDVSETEFSVDGEKVENSQPHQQEETYLGSPSSSTSRSATGTPELESEKFVDRINPCNQMGIMQPLEHLHTVNLALGIRLEQFFEQIFRSWGVFVARNPWSIIIGSIVISLYLAAGVFTHYRVTTDPVDLWVPAGSQARNDMEYFNEKFWKFYRIEQVIIEPKNLQPFTMANYTNYDGNALIEFGPAFEQQFMLQAFDLYDNIKHLTAKYFDRKNGQNQTIHLEDICYKPLSVSCAMQSIFTYFGQNVEQIRRPDYIRRIQNCVENGMNPKCFGKNDIPLPYPGVALGGFENDQYLEAKALIITVPVVNHNDPKENIPANLWEKEFLMLLENVTKTNKYNLLNLAYKAERSVEDELDRQSQSDIVTVAVSYLIMFIYILLALGDLDKCSTILMTARFTLGFVGVAVVLLSVLASLGLFFYFNIPATLIIVEVIPFLVLAVGVDNIFILVQSFQRDKRKESETLVDQIGRVVGEIAPSMLLSSLSMSACFFIGTLTEMPAVRMFALYAAVALIINFFLQMTCFLGLFTLDTKRQLDHRLDIVWCIKQSKKRHELDNFSKESVLYLLFKDFYSEALLRDKVRMIILLIFGAWFCSSFAVLDKIHIGLEQDLTMPEDSYMINYFNFYQKYFVTGPPAYFMITEGLNYSDPKVQRILCTQNKCDPNSLPSILGMLSKRPNVTYIQTKPVSWIDSYFEYLESSNCCYKKSYNQTHDEQCSLDDRSDCKMCWTKESWPSGSDFIRYAPFFLHQAPDSDCAKAGLGQFDDAVRYEWLEDQYNIEISTTYLSVYRSVLKTSEDFYESLRSSREIADILTEKLQNATGTLAVVRPYSVVDVFYEQYLTMWPDTIKSLGISILAIFIVTYLFLGLDFYSALIVAVTILMIIVDLMAMMYWWEISLNAISLVNLVVGVGISVEFCSHLVRCYSICSAPTRIQRAKESLEKMGSSILSGITLTDCGILILAFAKSKIFRVFYFRMYLGIILFGTLHSLIFLPVLLSVLGPSINKQRLFLNNFNKHHHSSFPFRNDKNCVLTYSSSASSSASSSSTSSPTHTLKANQEQQQRRISNSSTESTNAVSAEQQYRHSELITTTVDMQQQQQSMKNCHF</sequence>
<keyword evidence="5 17" id="KW-0812">Transmembrane</keyword>
<dbReference type="PANTHER" id="PTHR45727">
    <property type="entry name" value="NPC INTRACELLULAR CHOLESTEROL TRANSPORTER 1"/>
    <property type="match status" value="1"/>
</dbReference>
<feature type="transmembrane region" description="Helical" evidence="17">
    <location>
        <begin position="1392"/>
        <end position="1415"/>
    </location>
</feature>
<evidence type="ECO:0000256" key="16">
    <source>
        <dbReference type="SAM" id="MobiDB-lite"/>
    </source>
</evidence>
<evidence type="ECO:0000256" key="8">
    <source>
        <dbReference type="ARBA" id="ARBA00023055"/>
    </source>
</evidence>
<dbReference type="Gene3D" id="1.20.1640.10">
    <property type="entry name" value="Multidrug efflux transporter AcrB transmembrane domain"/>
    <property type="match status" value="2"/>
</dbReference>
<dbReference type="NCBIfam" id="TIGR00917">
    <property type="entry name" value="2A060601"/>
    <property type="match status" value="1"/>
</dbReference>
<evidence type="ECO:0000256" key="5">
    <source>
        <dbReference type="ARBA" id="ARBA00022692"/>
    </source>
</evidence>
<feature type="transmembrane region" description="Helical" evidence="17">
    <location>
        <begin position="391"/>
        <end position="411"/>
    </location>
</feature>
<keyword evidence="4" id="KW-0153">Cholesterol metabolism</keyword>
<evidence type="ECO:0000313" key="19">
    <source>
        <dbReference type="EMBL" id="KAH9425203.1"/>
    </source>
</evidence>
<feature type="transmembrane region" description="Helical" evidence="17">
    <location>
        <begin position="1264"/>
        <end position="1282"/>
    </location>
</feature>
<evidence type="ECO:0000256" key="14">
    <source>
        <dbReference type="ARBA" id="ARBA00023221"/>
    </source>
</evidence>
<feature type="transmembrane region" description="Helical" evidence="17">
    <location>
        <begin position="518"/>
        <end position="537"/>
    </location>
</feature>
<keyword evidence="12" id="KW-1207">Sterol metabolism</keyword>
<name>A0ABQ8JRH4_DERPT</name>
<comment type="catalytic activity">
    <reaction evidence="15">
        <text>cholesterol(in) = cholesterol(out)</text>
        <dbReference type="Rhea" id="RHEA:39747"/>
        <dbReference type="ChEBI" id="CHEBI:16113"/>
    </reaction>
</comment>
<feature type="compositionally biased region" description="Low complexity" evidence="16">
    <location>
        <begin position="1455"/>
        <end position="1464"/>
    </location>
</feature>
<gene>
    <name evidence="19" type="primary">NPC1_3</name>
    <name evidence="19" type="ORF">DERP_013434</name>
</gene>
<evidence type="ECO:0000256" key="7">
    <source>
        <dbReference type="ARBA" id="ARBA00022989"/>
    </source>
</evidence>
<feature type="non-terminal residue" evidence="19">
    <location>
        <position position="1"/>
    </location>
</feature>